<dbReference type="WBParaSite" id="EEL_0000982601-mRNA-1">
    <property type="protein sequence ID" value="EEL_0000982601-mRNA-1"/>
    <property type="gene ID" value="EEL_0000982601"/>
</dbReference>
<protein>
    <submittedName>
        <fullName evidence="3">CX domain-containing protein</fullName>
    </submittedName>
</protein>
<evidence type="ECO:0000313" key="3">
    <source>
        <dbReference type="WBParaSite" id="EEL_0000982601-mRNA-1"/>
    </source>
</evidence>
<sequence length="207" mass="23612">MKMNKIDISYCSTACTINNNSLELFMAQVPPSPWSRWDVPGYQYVSNKTKASLPLQYDSEFENPGFQFGNSTRQRFIGVGRLLDQKINLNDENFIDCIYGVENSPVRVIERCLINVGCCETGCCKNRQEKYAWAIALLAIFCILVLLSLFVTLFCWLYNRARDKRQKRFISQSMGGMSPAISQANLATIENRNESGYYPYVGGPNQY</sequence>
<name>A0A0R3S4V7_9BILA</name>
<keyword evidence="1" id="KW-1133">Transmembrane helix</keyword>
<proteinExistence type="predicted"/>
<evidence type="ECO:0000256" key="1">
    <source>
        <dbReference type="SAM" id="Phobius"/>
    </source>
</evidence>
<feature type="transmembrane region" description="Helical" evidence="1">
    <location>
        <begin position="131"/>
        <end position="158"/>
    </location>
</feature>
<keyword evidence="1" id="KW-0812">Transmembrane</keyword>
<dbReference type="Proteomes" id="UP000050640">
    <property type="component" value="Unplaced"/>
</dbReference>
<keyword evidence="2" id="KW-1185">Reference proteome</keyword>
<dbReference type="AlphaFoldDB" id="A0A0R3S4V7"/>
<evidence type="ECO:0000313" key="2">
    <source>
        <dbReference type="Proteomes" id="UP000050640"/>
    </source>
</evidence>
<reference evidence="3" key="1">
    <citation type="submission" date="2017-02" db="UniProtKB">
        <authorList>
            <consortium name="WormBaseParasite"/>
        </authorList>
    </citation>
    <scope>IDENTIFICATION</scope>
</reference>
<keyword evidence="1" id="KW-0472">Membrane</keyword>
<accession>A0A0R3S4V7</accession>
<organism evidence="2 3">
    <name type="scientific">Elaeophora elaphi</name>
    <dbReference type="NCBI Taxonomy" id="1147741"/>
    <lineage>
        <taxon>Eukaryota</taxon>
        <taxon>Metazoa</taxon>
        <taxon>Ecdysozoa</taxon>
        <taxon>Nematoda</taxon>
        <taxon>Chromadorea</taxon>
        <taxon>Rhabditida</taxon>
        <taxon>Spirurina</taxon>
        <taxon>Spiruromorpha</taxon>
        <taxon>Filarioidea</taxon>
        <taxon>Onchocercidae</taxon>
        <taxon>Elaeophora</taxon>
    </lineage>
</organism>